<keyword evidence="2" id="KW-1185">Reference proteome</keyword>
<name>A0ABN7VYG7_GIGMA</name>
<dbReference type="EMBL" id="CAJVQB010024474">
    <property type="protein sequence ID" value="CAG8804226.1"/>
    <property type="molecule type" value="Genomic_DNA"/>
</dbReference>
<gene>
    <name evidence="1" type="ORF">GMARGA_LOCUS23809</name>
</gene>
<evidence type="ECO:0000313" key="1">
    <source>
        <dbReference type="EMBL" id="CAG8804226.1"/>
    </source>
</evidence>
<reference evidence="1 2" key="1">
    <citation type="submission" date="2021-06" db="EMBL/GenBank/DDBJ databases">
        <authorList>
            <person name="Kallberg Y."/>
            <person name="Tangrot J."/>
            <person name="Rosling A."/>
        </authorList>
    </citation>
    <scope>NUCLEOTIDE SEQUENCE [LARGE SCALE GENOMIC DNA]</scope>
    <source>
        <strain evidence="1 2">120-4 pot B 10/14</strain>
    </source>
</reference>
<accession>A0ABN7VYG7</accession>
<organism evidence="1 2">
    <name type="scientific">Gigaspora margarita</name>
    <dbReference type="NCBI Taxonomy" id="4874"/>
    <lineage>
        <taxon>Eukaryota</taxon>
        <taxon>Fungi</taxon>
        <taxon>Fungi incertae sedis</taxon>
        <taxon>Mucoromycota</taxon>
        <taxon>Glomeromycotina</taxon>
        <taxon>Glomeromycetes</taxon>
        <taxon>Diversisporales</taxon>
        <taxon>Gigasporaceae</taxon>
        <taxon>Gigaspora</taxon>
    </lineage>
</organism>
<comment type="caution">
    <text evidence="1">The sequence shown here is derived from an EMBL/GenBank/DDBJ whole genome shotgun (WGS) entry which is preliminary data.</text>
</comment>
<proteinExistence type="predicted"/>
<protein>
    <submittedName>
        <fullName evidence="1">6754_t:CDS:1</fullName>
    </submittedName>
</protein>
<sequence length="103" mass="11837">MVSRLNFNLYLPILEIGINFQSNSKRESNHETEIYSSLPWTGIIQNKYAQLNISEEYPAKDAKALLIHTDLHLPLTGLLPKPEEVVNRLSELIMLGFELHYTV</sequence>
<evidence type="ECO:0000313" key="2">
    <source>
        <dbReference type="Proteomes" id="UP000789901"/>
    </source>
</evidence>
<dbReference type="Proteomes" id="UP000789901">
    <property type="component" value="Unassembled WGS sequence"/>
</dbReference>
<feature type="non-terminal residue" evidence="1">
    <location>
        <position position="103"/>
    </location>
</feature>